<dbReference type="SUPFAM" id="SSF51905">
    <property type="entry name" value="FAD/NAD(P)-binding domain"/>
    <property type="match status" value="1"/>
</dbReference>
<gene>
    <name evidence="2" type="ORF">ACETWP_10045</name>
</gene>
<dbReference type="Gene3D" id="3.50.50.60">
    <property type="entry name" value="FAD/NAD(P)-binding domain"/>
    <property type="match status" value="1"/>
</dbReference>
<dbReference type="InterPro" id="IPR038732">
    <property type="entry name" value="HpyO/CreE_NAD-binding"/>
</dbReference>
<proteinExistence type="predicted"/>
<dbReference type="PANTHER" id="PTHR40254">
    <property type="entry name" value="BLR0577 PROTEIN"/>
    <property type="match status" value="1"/>
</dbReference>
<dbReference type="Pfam" id="PF13454">
    <property type="entry name" value="NAD_binding_9"/>
    <property type="match status" value="1"/>
</dbReference>
<protein>
    <submittedName>
        <fullName evidence="2">FAD/NAD(P)-binding protein</fullName>
    </submittedName>
</protein>
<sequence>MAHSEAHRVVVVGAGPRGTSVLERLLARLENGDAPGDRPLRPLEVTVVDPRRPGPGHVWDTGQSRLYLMNTPALFPTVAPPRGGGDAAGLTFDEWRIGGGDGAELSPVERTELAALGAGSFPQRALYGRYLRHVHERVVGRLEALPSVASVRHLRAEAVSLRREDSSYVLEVRDAGGAVGHLGADAVVLAVGHVPARPNPRQEAAGALAKSVGLHYQPPNIPADVDWGVYPPGEPVLVRGLGLNFFDVMIQLSVGRGGEFVETGEGPGRALAYRASGREPVLFAASRRGSPYRAKACVDAFIPPSVELVHLSFEAVHALAAEGAPGEPAGKVAFGAHIWPLLHRDVLRTFYATAARVTPELFPAGAGAFMARLDEILDAPHAYGQEVWRTLARDLVEELAPEAGWLDVPALGHPFAERGFASAGEFREAVLGYLEEDARSSARGEDDPVKMAIGALNAGRMVVKRMAAEGLVDGPSWLEDLQRWFEPLVEGLASGPPLQRIEELAALVRAGLVDFVGADPVFALDEEAGHFTASSPWVAAPPVESRHMLEAMMPANRVAQSLSPLLVQLQEEGLARPRPTRTADGDDVPGAGFDVVGEPYRLVDAAGVPHRAVFVLGLQLSSVQWGTAIAAEAGGGWQDGARTIADADAVAGELLRLAGT</sequence>
<dbReference type="EMBL" id="JBHDLJ010000007">
    <property type="protein sequence ID" value="MFB0834929.1"/>
    <property type="molecule type" value="Genomic_DNA"/>
</dbReference>
<accession>A0ABV4UMQ2</accession>
<evidence type="ECO:0000259" key="1">
    <source>
        <dbReference type="Pfam" id="PF13454"/>
    </source>
</evidence>
<keyword evidence="3" id="KW-1185">Reference proteome</keyword>
<dbReference type="PANTHER" id="PTHR40254:SF1">
    <property type="entry name" value="BLR0577 PROTEIN"/>
    <property type="match status" value="1"/>
</dbReference>
<feature type="domain" description="FAD-dependent urate hydroxylase HpyO/Asp monooxygenase CreE-like FAD/NAD(P)-binding" evidence="1">
    <location>
        <begin position="10"/>
        <end position="193"/>
    </location>
</feature>
<comment type="caution">
    <text evidence="2">The sequence shown here is derived from an EMBL/GenBank/DDBJ whole genome shotgun (WGS) entry which is preliminary data.</text>
</comment>
<evidence type="ECO:0000313" key="2">
    <source>
        <dbReference type="EMBL" id="MFB0834929.1"/>
    </source>
</evidence>
<name>A0ABV4UMQ2_9MICC</name>
<reference evidence="2 3" key="1">
    <citation type="submission" date="2024-09" db="EMBL/GenBank/DDBJ databases">
        <authorList>
            <person name="Salinas-Garcia M.A."/>
            <person name="Prieme A."/>
        </authorList>
    </citation>
    <scope>NUCLEOTIDE SEQUENCE [LARGE SCALE GENOMIC DNA]</scope>
    <source>
        <strain evidence="2 3">DSM 21081</strain>
    </source>
</reference>
<dbReference type="RefSeq" id="WP_373972104.1">
    <property type="nucleotide sequence ID" value="NZ_JBHDLJ010000007.1"/>
</dbReference>
<evidence type="ECO:0000313" key="3">
    <source>
        <dbReference type="Proteomes" id="UP001575652"/>
    </source>
</evidence>
<dbReference type="InterPro" id="IPR052189">
    <property type="entry name" value="L-asp_N-monooxygenase_NS-form"/>
</dbReference>
<organism evidence="2 3">
    <name type="scientific">Arthrobacter halodurans</name>
    <dbReference type="NCBI Taxonomy" id="516699"/>
    <lineage>
        <taxon>Bacteria</taxon>
        <taxon>Bacillati</taxon>
        <taxon>Actinomycetota</taxon>
        <taxon>Actinomycetes</taxon>
        <taxon>Micrococcales</taxon>
        <taxon>Micrococcaceae</taxon>
        <taxon>Arthrobacter</taxon>
    </lineage>
</organism>
<dbReference type="InterPro" id="IPR036188">
    <property type="entry name" value="FAD/NAD-bd_sf"/>
</dbReference>
<dbReference type="Proteomes" id="UP001575652">
    <property type="component" value="Unassembled WGS sequence"/>
</dbReference>